<sequence>MENILLYHLQYSHLTNCNCKLYFRRKERKWNKKN</sequence>
<evidence type="ECO:0000313" key="1">
    <source>
        <dbReference type="EMBL" id="DAD88875.1"/>
    </source>
</evidence>
<reference evidence="1" key="1">
    <citation type="journal article" date="2021" name="Proc. Natl. Acad. Sci. U.S.A.">
        <title>A Catalog of Tens of Thousands of Viruses from Human Metagenomes Reveals Hidden Associations with Chronic Diseases.</title>
        <authorList>
            <person name="Tisza M.J."/>
            <person name="Buck C.B."/>
        </authorList>
    </citation>
    <scope>NUCLEOTIDE SEQUENCE</scope>
    <source>
        <strain evidence="1">CtRuT6</strain>
    </source>
</reference>
<organism evidence="1">
    <name type="scientific">Siphoviridae sp. ctRuT6</name>
    <dbReference type="NCBI Taxonomy" id="2826339"/>
    <lineage>
        <taxon>Viruses</taxon>
        <taxon>Duplodnaviria</taxon>
        <taxon>Heunggongvirae</taxon>
        <taxon>Uroviricota</taxon>
        <taxon>Caudoviricetes</taxon>
    </lineage>
</organism>
<accession>A0A8S5N408</accession>
<dbReference type="EMBL" id="BK015049">
    <property type="protein sequence ID" value="DAD88875.1"/>
    <property type="molecule type" value="Genomic_DNA"/>
</dbReference>
<proteinExistence type="predicted"/>
<protein>
    <submittedName>
        <fullName evidence="1">Uncharacterized protein</fullName>
    </submittedName>
</protein>
<name>A0A8S5N408_9CAUD</name>